<dbReference type="KEGG" id="dja:HY57_05060"/>
<evidence type="ECO:0000256" key="1">
    <source>
        <dbReference type="SAM" id="Phobius"/>
    </source>
</evidence>
<proteinExistence type="predicted"/>
<dbReference type="AlphaFoldDB" id="A0A075JXS7"/>
<sequence length="189" mass="20072">MNKPDPVKLRASRLKLLSIMLVFAAPIVAAILLTLSGWQPEGKANGQPVAPQRNFAAEQVPVSLTNGDTWAWRASEPQLTLVALAGPDCAKQCLDVLTKMAAARITLNQNASRLRLLYVGKPPADAAASGMTGYWKLGQDAMGALAPFTPTTPDTVSALLVESDGTALSFYPAGFDATGLRKDLQKVIR</sequence>
<dbReference type="RefSeq" id="WP_019464086.1">
    <property type="nucleotide sequence ID" value="NZ_ALOY01000107.1"/>
</dbReference>
<gene>
    <name evidence="2" type="ORF">HY57_05060</name>
</gene>
<dbReference type="EMBL" id="CP008884">
    <property type="protein sequence ID" value="AIF46674.1"/>
    <property type="molecule type" value="Genomic_DNA"/>
</dbReference>
<accession>A0A075JXS7</accession>
<keyword evidence="3" id="KW-1185">Reference proteome</keyword>
<evidence type="ECO:0008006" key="4">
    <source>
        <dbReference type="Google" id="ProtNLM"/>
    </source>
</evidence>
<name>A0A075JXS7_9GAMM</name>
<keyword evidence="1" id="KW-0472">Membrane</keyword>
<keyword evidence="1" id="KW-1133">Transmembrane helix</keyword>
<dbReference type="Proteomes" id="UP000027987">
    <property type="component" value="Chromosome"/>
</dbReference>
<reference evidence="2 3" key="1">
    <citation type="submission" date="2014-07" db="EMBL/GenBank/DDBJ databases">
        <title>Complete Genome Sequence of Dyella japonica Strain A8 Isolated from Malaysian Tropical Soil.</title>
        <authorList>
            <person name="Hui R.K.H."/>
            <person name="Chen J.-W."/>
            <person name="Chan K.-G."/>
            <person name="Leung F.C.C."/>
        </authorList>
    </citation>
    <scope>NUCLEOTIDE SEQUENCE [LARGE SCALE GENOMIC DNA]</scope>
    <source>
        <strain evidence="2 3">A8</strain>
    </source>
</reference>
<protein>
    <recommendedName>
        <fullName evidence="4">Transmembrane protein</fullName>
    </recommendedName>
</protein>
<dbReference type="HOGENOM" id="CLU_109681_0_0_6"/>
<evidence type="ECO:0000313" key="3">
    <source>
        <dbReference type="Proteomes" id="UP000027987"/>
    </source>
</evidence>
<dbReference type="STRING" id="1217721.HY57_05060"/>
<organism evidence="2 3">
    <name type="scientific">Dyella japonica A8</name>
    <dbReference type="NCBI Taxonomy" id="1217721"/>
    <lineage>
        <taxon>Bacteria</taxon>
        <taxon>Pseudomonadati</taxon>
        <taxon>Pseudomonadota</taxon>
        <taxon>Gammaproteobacteria</taxon>
        <taxon>Lysobacterales</taxon>
        <taxon>Rhodanobacteraceae</taxon>
        <taxon>Dyella</taxon>
    </lineage>
</organism>
<evidence type="ECO:0000313" key="2">
    <source>
        <dbReference type="EMBL" id="AIF46674.1"/>
    </source>
</evidence>
<feature type="transmembrane region" description="Helical" evidence="1">
    <location>
        <begin position="16"/>
        <end position="38"/>
    </location>
</feature>
<dbReference type="OrthoDB" id="9785445at2"/>
<keyword evidence="1" id="KW-0812">Transmembrane</keyword>
<dbReference type="PATRIC" id="fig|1217721.7.peg.1059"/>